<sequence>MVYNAETRTCVAPVAVVVPVLARPACAMGEMAYCSKSSTNYVAYDATNPLCHNDGFNMVFCSSPARVMATLRVGTFASVNHPTVPNVISDSRENFPVSAVNYTSPTNTSVAEAETK</sequence>
<evidence type="ECO:0000313" key="2">
    <source>
        <dbReference type="Proteomes" id="UP001055172"/>
    </source>
</evidence>
<dbReference type="Proteomes" id="UP001055172">
    <property type="component" value="Unassembled WGS sequence"/>
</dbReference>
<reference evidence="1 2" key="1">
    <citation type="submission" date="2021-07" db="EMBL/GenBank/DDBJ databases">
        <title>Genome data of Colletotrichum spaethianum.</title>
        <authorList>
            <person name="Utami Y.D."/>
            <person name="Hiruma K."/>
        </authorList>
    </citation>
    <scope>NUCLEOTIDE SEQUENCE [LARGE SCALE GENOMIC DNA]</scope>
    <source>
        <strain evidence="1 2">MAFF 242679</strain>
    </source>
</reference>
<keyword evidence="2" id="KW-1185">Reference proteome</keyword>
<name>A0AA37LWV1_9PEZI</name>
<dbReference type="AlphaFoldDB" id="A0AA37LWV1"/>
<evidence type="ECO:0000313" key="1">
    <source>
        <dbReference type="EMBL" id="GJC87492.1"/>
    </source>
</evidence>
<protein>
    <submittedName>
        <fullName evidence="1">Uncharacterized protein</fullName>
    </submittedName>
</protein>
<proteinExistence type="predicted"/>
<accession>A0AA37LWV1</accession>
<organism evidence="1 2">
    <name type="scientific">Colletotrichum liriopes</name>
    <dbReference type="NCBI Taxonomy" id="708192"/>
    <lineage>
        <taxon>Eukaryota</taxon>
        <taxon>Fungi</taxon>
        <taxon>Dikarya</taxon>
        <taxon>Ascomycota</taxon>
        <taxon>Pezizomycotina</taxon>
        <taxon>Sordariomycetes</taxon>
        <taxon>Hypocreomycetidae</taxon>
        <taxon>Glomerellales</taxon>
        <taxon>Glomerellaceae</taxon>
        <taxon>Colletotrichum</taxon>
        <taxon>Colletotrichum spaethianum species complex</taxon>
    </lineage>
</organism>
<comment type="caution">
    <text evidence="1">The sequence shown here is derived from an EMBL/GenBank/DDBJ whole genome shotgun (WGS) entry which is preliminary data.</text>
</comment>
<gene>
    <name evidence="1" type="ORF">ColLi_10330</name>
</gene>
<dbReference type="EMBL" id="BPPX01000026">
    <property type="protein sequence ID" value="GJC87492.1"/>
    <property type="molecule type" value="Genomic_DNA"/>
</dbReference>